<dbReference type="PANTHER" id="PTHR24223:SF456">
    <property type="entry name" value="MULTIDRUG RESISTANCE-ASSOCIATED PROTEIN LETHAL(2)03659"/>
    <property type="match status" value="1"/>
</dbReference>
<sequence length="209" mass="23144">MLIGLFQWSVRLSAEIETQMISLHRALAYSFLEPEEATLPVNKQTGQYSPLSLQNRSALLFTESNTLSLSQHPDSSSVDTSLFSNWPDIGIVEFRQISLRFRPDGPFALKNINLVVPPGYKIGIVGRTGAGKSSLVSLLFRLQEAEEGQVLVDGVNISQIPLSILRRRISIIPQDPTMFAGTILTNLDPTRSCPFEQIWNALDAMLSSI</sequence>
<comment type="caution">
    <text evidence="6">The sequence shown here is derived from an EMBL/GenBank/DDBJ whole genome shotgun (WGS) entry which is preliminary data.</text>
</comment>
<gene>
    <name evidence="6" type="ORF">PXEA_LOCUS6706</name>
</gene>
<accession>A0A3S5FCL1</accession>
<keyword evidence="7" id="KW-1185">Reference proteome</keyword>
<evidence type="ECO:0000256" key="4">
    <source>
        <dbReference type="ARBA" id="ARBA00022840"/>
    </source>
</evidence>
<dbReference type="Gene3D" id="3.40.50.300">
    <property type="entry name" value="P-loop containing nucleotide triphosphate hydrolases"/>
    <property type="match status" value="1"/>
</dbReference>
<dbReference type="InterPro" id="IPR050173">
    <property type="entry name" value="ABC_transporter_C-like"/>
</dbReference>
<dbReference type="GO" id="GO:0042626">
    <property type="term" value="F:ATPase-coupled transmembrane transporter activity"/>
    <property type="evidence" value="ECO:0007669"/>
    <property type="project" value="TreeGrafter"/>
</dbReference>
<evidence type="ECO:0000256" key="2">
    <source>
        <dbReference type="ARBA" id="ARBA00009726"/>
    </source>
</evidence>
<dbReference type="PANTHER" id="PTHR24223">
    <property type="entry name" value="ATP-BINDING CASSETTE SUB-FAMILY C"/>
    <property type="match status" value="1"/>
</dbReference>
<dbReference type="SUPFAM" id="SSF52540">
    <property type="entry name" value="P-loop containing nucleoside triphosphate hydrolases"/>
    <property type="match status" value="1"/>
</dbReference>
<comment type="similarity">
    <text evidence="2">Belongs to the ABC transporter superfamily. ABCC family. Conjugate transporter (TC 3.A.1.208) subfamily.</text>
</comment>
<dbReference type="EMBL" id="CAAALY010017255">
    <property type="protein sequence ID" value="VEL13266.1"/>
    <property type="molecule type" value="Genomic_DNA"/>
</dbReference>
<organism evidence="6 7">
    <name type="scientific">Protopolystoma xenopodis</name>
    <dbReference type="NCBI Taxonomy" id="117903"/>
    <lineage>
        <taxon>Eukaryota</taxon>
        <taxon>Metazoa</taxon>
        <taxon>Spiralia</taxon>
        <taxon>Lophotrochozoa</taxon>
        <taxon>Platyhelminthes</taxon>
        <taxon>Monogenea</taxon>
        <taxon>Polyopisthocotylea</taxon>
        <taxon>Polystomatidea</taxon>
        <taxon>Polystomatidae</taxon>
        <taxon>Protopolystoma</taxon>
    </lineage>
</organism>
<keyword evidence="4" id="KW-0067">ATP-binding</keyword>
<dbReference type="InterPro" id="IPR027417">
    <property type="entry name" value="P-loop_NTPase"/>
</dbReference>
<evidence type="ECO:0000256" key="3">
    <source>
        <dbReference type="ARBA" id="ARBA00022741"/>
    </source>
</evidence>
<dbReference type="Proteomes" id="UP000784294">
    <property type="component" value="Unassembled WGS sequence"/>
</dbReference>
<name>A0A3S5FCL1_9PLAT</name>
<dbReference type="GO" id="GO:0016887">
    <property type="term" value="F:ATP hydrolysis activity"/>
    <property type="evidence" value="ECO:0007669"/>
    <property type="project" value="InterPro"/>
</dbReference>
<protein>
    <recommendedName>
        <fullName evidence="5">ABC transporter domain-containing protein</fullName>
    </recommendedName>
</protein>
<keyword evidence="3" id="KW-0547">Nucleotide-binding</keyword>
<dbReference type="AlphaFoldDB" id="A0A3S5FCL1"/>
<comment type="subcellular location">
    <subcellularLocation>
        <location evidence="1">Membrane</location>
        <topology evidence="1">Multi-pass membrane protein</topology>
    </subcellularLocation>
</comment>
<evidence type="ECO:0000259" key="5">
    <source>
        <dbReference type="Pfam" id="PF00005"/>
    </source>
</evidence>
<dbReference type="InterPro" id="IPR003439">
    <property type="entry name" value="ABC_transporter-like_ATP-bd"/>
</dbReference>
<dbReference type="GO" id="GO:0005524">
    <property type="term" value="F:ATP binding"/>
    <property type="evidence" value="ECO:0007669"/>
    <property type="project" value="UniProtKB-KW"/>
</dbReference>
<evidence type="ECO:0000256" key="1">
    <source>
        <dbReference type="ARBA" id="ARBA00004141"/>
    </source>
</evidence>
<feature type="domain" description="ABC transporter" evidence="5">
    <location>
        <begin position="109"/>
        <end position="191"/>
    </location>
</feature>
<reference evidence="6" key="1">
    <citation type="submission" date="2018-11" db="EMBL/GenBank/DDBJ databases">
        <authorList>
            <consortium name="Pathogen Informatics"/>
        </authorList>
    </citation>
    <scope>NUCLEOTIDE SEQUENCE</scope>
</reference>
<evidence type="ECO:0000313" key="6">
    <source>
        <dbReference type="EMBL" id="VEL13266.1"/>
    </source>
</evidence>
<proteinExistence type="inferred from homology"/>
<evidence type="ECO:0000313" key="7">
    <source>
        <dbReference type="Proteomes" id="UP000784294"/>
    </source>
</evidence>
<dbReference type="GO" id="GO:0016020">
    <property type="term" value="C:membrane"/>
    <property type="evidence" value="ECO:0007669"/>
    <property type="project" value="UniProtKB-SubCell"/>
</dbReference>
<dbReference type="Pfam" id="PF00005">
    <property type="entry name" value="ABC_tran"/>
    <property type="match status" value="1"/>
</dbReference>
<dbReference type="OrthoDB" id="6500128at2759"/>